<evidence type="ECO:0000313" key="2">
    <source>
        <dbReference type="Proteomes" id="UP000886998"/>
    </source>
</evidence>
<comment type="caution">
    <text evidence="1">The sequence shown here is derived from an EMBL/GenBank/DDBJ whole genome shotgun (WGS) entry which is preliminary data.</text>
</comment>
<reference evidence="1" key="1">
    <citation type="submission" date="2020-08" db="EMBL/GenBank/DDBJ databases">
        <title>Multicomponent nature underlies the extraordinary mechanical properties of spider dragline silk.</title>
        <authorList>
            <person name="Kono N."/>
            <person name="Nakamura H."/>
            <person name="Mori M."/>
            <person name="Yoshida Y."/>
            <person name="Ohtoshi R."/>
            <person name="Malay A.D."/>
            <person name="Moran D.A.P."/>
            <person name="Tomita M."/>
            <person name="Numata K."/>
            <person name="Arakawa K."/>
        </authorList>
    </citation>
    <scope>NUCLEOTIDE SEQUENCE</scope>
</reference>
<organism evidence="1 2">
    <name type="scientific">Trichonephila inaurata madagascariensis</name>
    <dbReference type="NCBI Taxonomy" id="2747483"/>
    <lineage>
        <taxon>Eukaryota</taxon>
        <taxon>Metazoa</taxon>
        <taxon>Ecdysozoa</taxon>
        <taxon>Arthropoda</taxon>
        <taxon>Chelicerata</taxon>
        <taxon>Arachnida</taxon>
        <taxon>Araneae</taxon>
        <taxon>Araneomorphae</taxon>
        <taxon>Entelegynae</taxon>
        <taxon>Araneoidea</taxon>
        <taxon>Nephilidae</taxon>
        <taxon>Trichonephila</taxon>
        <taxon>Trichonephila inaurata</taxon>
    </lineage>
</organism>
<proteinExistence type="predicted"/>
<accession>A0A8X6WWQ0</accession>
<evidence type="ECO:0000313" key="1">
    <source>
        <dbReference type="EMBL" id="GFY41246.1"/>
    </source>
</evidence>
<protein>
    <submittedName>
        <fullName evidence="1">Uncharacterized protein</fullName>
    </submittedName>
</protein>
<keyword evidence="2" id="KW-1185">Reference proteome</keyword>
<dbReference type="AlphaFoldDB" id="A0A8X6WWQ0"/>
<gene>
    <name evidence="1" type="ORF">TNIN_228601</name>
</gene>
<dbReference type="Proteomes" id="UP000886998">
    <property type="component" value="Unassembled WGS sequence"/>
</dbReference>
<dbReference type="EMBL" id="BMAV01002373">
    <property type="protein sequence ID" value="GFY41246.1"/>
    <property type="molecule type" value="Genomic_DNA"/>
</dbReference>
<sequence>MIPIYKKEHLYMFLLPNGILKDFTRTNILDCPVGAKVLVHGVITGKKDCSTSPFIRTNDGFLFDVENSCKESKAWCGIMLIQTNHGYWILKHLTNCWQLDTMSIQYCN</sequence>
<name>A0A8X6WWQ0_9ARAC</name>